<name>A0ABT6N9G1_9FIRM</name>
<evidence type="ECO:0000256" key="2">
    <source>
        <dbReference type="ARBA" id="ARBA00022723"/>
    </source>
</evidence>
<dbReference type="Pfam" id="PF08439">
    <property type="entry name" value="Peptidase_M3_N"/>
    <property type="match status" value="1"/>
</dbReference>
<dbReference type="EMBL" id="JARYZI010000001">
    <property type="protein sequence ID" value="MDH8677051.1"/>
    <property type="molecule type" value="Genomic_DNA"/>
</dbReference>
<keyword evidence="4 6" id="KW-0862">Zinc</keyword>
<keyword evidence="5 6" id="KW-0482">Metalloprotease</keyword>
<sequence length="603" mass="68684">MQSSTNKRMLRSDVPVETTWDLTHLFENRTAWKESLLANEKKFDEIALFKGKLCSNAQTLYDCLVLLEKAYEEAVKIGTYSNLKQSEDATNPENQEDSMLYATIATRAQAKATFISSEITSLSKEAYHQLFIELPSLNVYKNYLDDIYQQKEHMLSPETELAFSSLGEVFNAPYRIYQVSKGADMQFEDFEYQEEKLPNSFALFETKYEFTPDTDLRRTAYDSFTKTLSMYNNTYASVYATEVKKQVTISKLRGYASVTEMLLEPHKVSTDMYNRQIDILFTQLAPHMRRFAQIKKEQLGLDQIRFCDLKTPLDSAFNPPANYESIQKVIIEALGVLGENYTDIIKRAFDERWIDYSDNVGKSTGAFCASPYGVHSYILISYQESMRSAFTLAHELGHAGHFNIANKTQRIFDTRPSTYFVEAPSTMNEILLANHLMKSNDSPQMKRWVILQLMGTYYHNFVTHLLEAEFQRRVYAHAEAGGGLTAKVLNGLKLSVIKEFWGDAVEIDDAAGMTWMRQPHYYMGLYPYTYSAGLTLSTAVSKEISSKGKPAVDRWLSVLAAGGTKRPLDLALMAGIDMSTTEPVQSAVSYVGELIDELERLYK</sequence>
<keyword evidence="2 6" id="KW-0479">Metal-binding</keyword>
<evidence type="ECO:0000259" key="8">
    <source>
        <dbReference type="Pfam" id="PF08439"/>
    </source>
</evidence>
<feature type="domain" description="Peptidase M3A/M3B catalytic" evidence="7">
    <location>
        <begin position="212"/>
        <end position="588"/>
    </location>
</feature>
<dbReference type="Proteomes" id="UP001158045">
    <property type="component" value="Unassembled WGS sequence"/>
</dbReference>
<accession>A0ABT6N9G1</accession>
<comment type="similarity">
    <text evidence="6">Belongs to the peptidase M3B family.</text>
</comment>
<evidence type="ECO:0000256" key="1">
    <source>
        <dbReference type="ARBA" id="ARBA00022670"/>
    </source>
</evidence>
<reference evidence="9 10" key="1">
    <citation type="submission" date="2023-04" db="EMBL/GenBank/DDBJ databases">
        <title>Fusibacter bizertensis strain WBS, isolated from littoral bottom sediments of the Arctic seas - biochemical and genomic analysis.</title>
        <authorList>
            <person name="Brioukhanov A.L."/>
        </authorList>
    </citation>
    <scope>NUCLEOTIDE SEQUENCE [LARGE SCALE GENOMIC DNA]</scope>
    <source>
        <strain evidence="9 10">WBS</strain>
    </source>
</reference>
<dbReference type="RefSeq" id="WP_281092849.1">
    <property type="nucleotide sequence ID" value="NZ_JARYZI010000001.1"/>
</dbReference>
<dbReference type="InterPro" id="IPR013647">
    <property type="entry name" value="OligopepF_N_dom"/>
</dbReference>
<feature type="domain" description="Oligopeptidase F N-terminal" evidence="8">
    <location>
        <begin position="118"/>
        <end position="187"/>
    </location>
</feature>
<evidence type="ECO:0000313" key="10">
    <source>
        <dbReference type="Proteomes" id="UP001158045"/>
    </source>
</evidence>
<keyword evidence="10" id="KW-1185">Reference proteome</keyword>
<evidence type="ECO:0000256" key="6">
    <source>
        <dbReference type="RuleBase" id="RU368091"/>
    </source>
</evidence>
<keyword evidence="3 6" id="KW-0378">Hydrolase</keyword>
<dbReference type="Gene3D" id="1.10.1370.20">
    <property type="entry name" value="Oligoendopeptidase f, C-terminal domain"/>
    <property type="match status" value="1"/>
</dbReference>
<dbReference type="InterPro" id="IPR045090">
    <property type="entry name" value="Pept_M3A_M3B"/>
</dbReference>
<evidence type="ECO:0000259" key="7">
    <source>
        <dbReference type="Pfam" id="PF01432"/>
    </source>
</evidence>
<dbReference type="InterPro" id="IPR004438">
    <property type="entry name" value="Peptidase_M3B"/>
</dbReference>
<evidence type="ECO:0000313" key="9">
    <source>
        <dbReference type="EMBL" id="MDH8677051.1"/>
    </source>
</evidence>
<dbReference type="InterPro" id="IPR001567">
    <property type="entry name" value="Pept_M3A_M3B_dom"/>
</dbReference>
<dbReference type="CDD" id="cd09609">
    <property type="entry name" value="M3B_PepF"/>
    <property type="match status" value="1"/>
</dbReference>
<dbReference type="EC" id="3.4.24.-" evidence="6"/>
<evidence type="ECO:0000256" key="5">
    <source>
        <dbReference type="ARBA" id="ARBA00023049"/>
    </source>
</evidence>
<dbReference type="NCBIfam" id="TIGR00181">
    <property type="entry name" value="pepF"/>
    <property type="match status" value="1"/>
</dbReference>
<evidence type="ECO:0000256" key="3">
    <source>
        <dbReference type="ARBA" id="ARBA00022801"/>
    </source>
</evidence>
<dbReference type="Gene3D" id="1.20.140.70">
    <property type="entry name" value="Oligopeptidase f, N-terminal domain"/>
    <property type="match status" value="1"/>
</dbReference>
<dbReference type="SUPFAM" id="SSF55486">
    <property type="entry name" value="Metalloproteases ('zincins'), catalytic domain"/>
    <property type="match status" value="1"/>
</dbReference>
<comment type="cofactor">
    <cofactor evidence="6">
        <name>Zn(2+)</name>
        <dbReference type="ChEBI" id="CHEBI:29105"/>
    </cofactor>
    <text evidence="6">Binds 1 zinc ion.</text>
</comment>
<gene>
    <name evidence="9" type="primary">pepF</name>
    <name evidence="9" type="ORF">QE109_02765</name>
</gene>
<dbReference type="PANTHER" id="PTHR11804:SF45">
    <property type="entry name" value="SIMILAR TO OLIGOENDOPEPTIDASE"/>
    <property type="match status" value="1"/>
</dbReference>
<keyword evidence="1 6" id="KW-0645">Protease</keyword>
<dbReference type="InterPro" id="IPR034009">
    <property type="entry name" value="M3B_PepF_4"/>
</dbReference>
<organism evidence="9 10">
    <name type="scientific">Fusibacter bizertensis</name>
    <dbReference type="NCBI Taxonomy" id="1488331"/>
    <lineage>
        <taxon>Bacteria</taxon>
        <taxon>Bacillati</taxon>
        <taxon>Bacillota</taxon>
        <taxon>Clostridia</taxon>
        <taxon>Eubacteriales</taxon>
        <taxon>Eubacteriales Family XII. Incertae Sedis</taxon>
        <taxon>Fusibacter</taxon>
    </lineage>
</organism>
<comment type="caution">
    <text evidence="9">The sequence shown here is derived from an EMBL/GenBank/DDBJ whole genome shotgun (WGS) entry which is preliminary data.</text>
</comment>
<evidence type="ECO:0000256" key="4">
    <source>
        <dbReference type="ARBA" id="ARBA00022833"/>
    </source>
</evidence>
<dbReference type="Pfam" id="PF01432">
    <property type="entry name" value="Peptidase_M3"/>
    <property type="match status" value="1"/>
</dbReference>
<dbReference type="PANTHER" id="PTHR11804">
    <property type="entry name" value="PROTEASE M3 THIMET OLIGOPEPTIDASE-RELATED"/>
    <property type="match status" value="1"/>
</dbReference>
<dbReference type="InterPro" id="IPR042088">
    <property type="entry name" value="OligoPept_F_C"/>
</dbReference>
<proteinExistence type="inferred from homology"/>
<comment type="function">
    <text evidence="6">Has oligopeptidase activity and degrades a variety of small bioactive peptides.</text>
</comment>
<protein>
    <recommendedName>
        <fullName evidence="6">Oligopeptidase F</fullName>
        <ecNumber evidence="6">3.4.24.-</ecNumber>
    </recommendedName>
</protein>